<dbReference type="EC" id="2.4.1.207" evidence="6"/>
<keyword evidence="1 6" id="KW-0808">Transferase</keyword>
<dbReference type="GO" id="GO:0016762">
    <property type="term" value="F:xyloglucan:xyloglucosyl transferase activity"/>
    <property type="evidence" value="ECO:0007669"/>
    <property type="project" value="UniProtKB-EC"/>
</dbReference>
<keyword evidence="6" id="KW-0052">Apoplast</keyword>
<evidence type="ECO:0000256" key="1">
    <source>
        <dbReference type="ARBA" id="ARBA00022679"/>
    </source>
</evidence>
<dbReference type="InterPro" id="IPR016455">
    <property type="entry name" value="XTH"/>
</dbReference>
<keyword evidence="3" id="KW-1015">Disulfide bond</keyword>
<comment type="function">
    <text evidence="6">Catalyzes xyloglucan endohydrolysis (XEH) and/or endotransglycosylation (XET). Cleaves and religates xyloglucan polymers, an essential constituent of the primary cell wall, and thereby participates in cell wall construction of growing tissues.</text>
</comment>
<evidence type="ECO:0000256" key="6">
    <source>
        <dbReference type="RuleBase" id="RU361120"/>
    </source>
</evidence>
<dbReference type="CAZy" id="GH16">
    <property type="family name" value="Glycoside Hydrolase Family 16"/>
</dbReference>
<feature type="active site" description="Nucleophile" evidence="5">
    <location>
        <position position="108"/>
    </location>
</feature>
<comment type="subcellular location">
    <subcellularLocation>
        <location evidence="6">Secreted</location>
        <location evidence="6">Cell wall</location>
    </subcellularLocation>
    <subcellularLocation>
        <location evidence="6">Secreted</location>
        <location evidence="6">Extracellular space</location>
        <location evidence="6">Apoplast</location>
    </subcellularLocation>
</comment>
<dbReference type="GO" id="GO:0071555">
    <property type="term" value="P:cell wall organization"/>
    <property type="evidence" value="ECO:0007669"/>
    <property type="project" value="UniProtKB-KW"/>
</dbReference>
<proteinExistence type="evidence at transcript level"/>
<feature type="active site" description="Proton donor" evidence="5">
    <location>
        <position position="112"/>
    </location>
</feature>
<dbReference type="Pfam" id="PF06955">
    <property type="entry name" value="XET_C"/>
    <property type="match status" value="1"/>
</dbReference>
<keyword evidence="2 6" id="KW-0378">Hydrolase</keyword>
<dbReference type="SUPFAM" id="SSF49899">
    <property type="entry name" value="Concanavalin A-like lectins/glucanases"/>
    <property type="match status" value="1"/>
</dbReference>
<evidence type="ECO:0000256" key="2">
    <source>
        <dbReference type="ARBA" id="ARBA00022801"/>
    </source>
</evidence>
<reference evidence="8" key="1">
    <citation type="journal article" date="2008" name="BMC Genomics">
        <title>A conifer genomics resource of 200,000 spruce (Picea spp.) ESTs and 6,464 high-quality, sequence-finished full-length cDNAs for Sitka spruce (Picea sitchensis).</title>
        <authorList>
            <person name="Ralph S.G."/>
            <person name="Chun H.J."/>
            <person name="Kolosova N."/>
            <person name="Cooper D."/>
            <person name="Oddy C."/>
            <person name="Ritland C.E."/>
            <person name="Kirkpatrick R."/>
            <person name="Moore R."/>
            <person name="Barber S."/>
            <person name="Holt R.A."/>
            <person name="Jones S.J."/>
            <person name="Marra M.A."/>
            <person name="Douglas C.J."/>
            <person name="Ritland K."/>
            <person name="Bohlmann J."/>
        </authorList>
    </citation>
    <scope>NUCLEOTIDE SEQUENCE</scope>
    <source>
        <tissue evidence="8">Bark</tissue>
    </source>
</reference>
<keyword evidence="6" id="KW-0134">Cell wall</keyword>
<dbReference type="InterPro" id="IPR000757">
    <property type="entry name" value="Beta-glucanase-like"/>
</dbReference>
<name>A9NM96_PICSI</name>
<evidence type="ECO:0000313" key="8">
    <source>
        <dbReference type="EMBL" id="ABK21757.1"/>
    </source>
</evidence>
<dbReference type="FunFam" id="2.60.120.200:FF:000025">
    <property type="entry name" value="Xyloglucan endotransglucosylase/hydrolase"/>
    <property type="match status" value="1"/>
</dbReference>
<dbReference type="InterPro" id="IPR010713">
    <property type="entry name" value="XET_C"/>
</dbReference>
<dbReference type="AlphaFoldDB" id="A9NM96"/>
<comment type="similarity">
    <text evidence="6">Belongs to the glycosyl hydrolase 16 family.</text>
</comment>
<keyword evidence="6" id="KW-0961">Cell wall biogenesis/degradation</keyword>
<dbReference type="GO" id="GO:0042546">
    <property type="term" value="P:cell wall biogenesis"/>
    <property type="evidence" value="ECO:0007669"/>
    <property type="project" value="InterPro"/>
</dbReference>
<dbReference type="GO" id="GO:0048046">
    <property type="term" value="C:apoplast"/>
    <property type="evidence" value="ECO:0007669"/>
    <property type="project" value="UniProtKB-SubCell"/>
</dbReference>
<comment type="PTM">
    <text evidence="6">Contains at least one intrachain disulfide bond essential for its enzymatic activity.</text>
</comment>
<evidence type="ECO:0000256" key="3">
    <source>
        <dbReference type="ARBA" id="ARBA00023157"/>
    </source>
</evidence>
<protein>
    <recommendedName>
        <fullName evidence="6">Xyloglucan endotransglucosylase/hydrolase</fullName>
        <ecNumber evidence="6">2.4.1.207</ecNumber>
    </recommendedName>
</protein>
<organism evidence="8">
    <name type="scientific">Picea sitchensis</name>
    <name type="common">Sitka spruce</name>
    <name type="synonym">Pinus sitchensis</name>
    <dbReference type="NCBI Taxonomy" id="3332"/>
    <lineage>
        <taxon>Eukaryota</taxon>
        <taxon>Viridiplantae</taxon>
        <taxon>Streptophyta</taxon>
        <taxon>Embryophyta</taxon>
        <taxon>Tracheophyta</taxon>
        <taxon>Spermatophyta</taxon>
        <taxon>Pinopsida</taxon>
        <taxon>Pinidae</taxon>
        <taxon>Conifers I</taxon>
        <taxon>Pinales</taxon>
        <taxon>Pinaceae</taxon>
        <taxon>Picea</taxon>
    </lineage>
</organism>
<evidence type="ECO:0000259" key="7">
    <source>
        <dbReference type="PROSITE" id="PS51762"/>
    </source>
</evidence>
<dbReference type="InterPro" id="IPR013320">
    <property type="entry name" value="ConA-like_dom_sf"/>
</dbReference>
<evidence type="ECO:0000256" key="5">
    <source>
        <dbReference type="PIRSR" id="PIRSR005604-1"/>
    </source>
</evidence>
<dbReference type="PROSITE" id="PS51762">
    <property type="entry name" value="GH16_2"/>
    <property type="match status" value="1"/>
</dbReference>
<dbReference type="InterPro" id="IPR044791">
    <property type="entry name" value="Beta-glucanase/XTH"/>
</dbReference>
<evidence type="ECO:0000256" key="4">
    <source>
        <dbReference type="ARBA" id="ARBA00023295"/>
    </source>
</evidence>
<keyword evidence="6" id="KW-0964">Secreted</keyword>
<dbReference type="Gene3D" id="2.60.120.200">
    <property type="match status" value="1"/>
</dbReference>
<dbReference type="Pfam" id="PF00722">
    <property type="entry name" value="Glyco_hydro_16"/>
    <property type="match status" value="1"/>
</dbReference>
<dbReference type="GO" id="GO:0004553">
    <property type="term" value="F:hydrolase activity, hydrolyzing O-glycosyl compounds"/>
    <property type="evidence" value="ECO:0007669"/>
    <property type="project" value="InterPro"/>
</dbReference>
<keyword evidence="4 6" id="KW-0326">Glycosidase</keyword>
<sequence>MKSSAKLLGFGIFSRELVYISSVVILILSSVESSSFNDNFDISWGTVTMLNNGQTAQLTMDKASGSGFQSKKEYLFGIVSMRIKLVSGNSAGTVTSYYMSSDASSHDELDYEFLGNLPGKPYTLQTNVFANGVGNREQRIRLWFDPTAGFHNYSILWNHKQIVFWVDSIPIRVFKNNEEAAGIPYPNRRPMKILSTLWNGDSWATDGGRVKVDWDIAPFVASYQSFQVDACSVSSGSSLPCANNWWDQPEFQSLNQYQLRRIHWVRKHYMTYDYCHDTSGRFSAAPAECAFNP</sequence>
<feature type="domain" description="GH16" evidence="7">
    <location>
        <begin position="8"/>
        <end position="223"/>
    </location>
</feature>
<dbReference type="PIRSF" id="PIRSF005604">
    <property type="entry name" value="XET"/>
    <property type="match status" value="1"/>
</dbReference>
<dbReference type="PANTHER" id="PTHR31062">
    <property type="entry name" value="XYLOGLUCAN ENDOTRANSGLUCOSYLASE/HYDROLASE PROTEIN 8-RELATED"/>
    <property type="match status" value="1"/>
</dbReference>
<dbReference type="CDD" id="cd02176">
    <property type="entry name" value="GH16_XET"/>
    <property type="match status" value="1"/>
</dbReference>
<dbReference type="EMBL" id="EF082396">
    <property type="protein sequence ID" value="ABK21757.1"/>
    <property type="molecule type" value="mRNA"/>
</dbReference>
<dbReference type="GO" id="GO:0010411">
    <property type="term" value="P:xyloglucan metabolic process"/>
    <property type="evidence" value="ECO:0007669"/>
    <property type="project" value="InterPro"/>
</dbReference>
<accession>A9NM96</accession>